<name>C3YRD4_BRAFL</name>
<proteinExistence type="predicted"/>
<evidence type="ECO:0000256" key="5">
    <source>
        <dbReference type="SAM" id="SignalP"/>
    </source>
</evidence>
<dbReference type="InterPro" id="IPR001356">
    <property type="entry name" value="HD"/>
</dbReference>
<dbReference type="EMBL" id="GG666547">
    <property type="protein sequence ID" value="EEN57131.1"/>
    <property type="molecule type" value="Genomic_DNA"/>
</dbReference>
<feature type="compositionally biased region" description="Polar residues" evidence="4">
    <location>
        <begin position="902"/>
        <end position="915"/>
    </location>
</feature>
<feature type="compositionally biased region" description="Basic and acidic residues" evidence="4">
    <location>
        <begin position="1371"/>
        <end position="1391"/>
    </location>
</feature>
<dbReference type="Gene3D" id="1.10.10.60">
    <property type="entry name" value="Homeodomain-like"/>
    <property type="match status" value="1"/>
</dbReference>
<evidence type="ECO:0000259" key="6">
    <source>
        <dbReference type="PROSITE" id="PS50071"/>
    </source>
</evidence>
<feature type="region of interest" description="Disordered" evidence="4">
    <location>
        <begin position="1711"/>
        <end position="1734"/>
    </location>
</feature>
<dbReference type="GO" id="GO:0005634">
    <property type="term" value="C:nucleus"/>
    <property type="evidence" value="ECO:0007669"/>
    <property type="project" value="UniProtKB-SubCell"/>
</dbReference>
<feature type="compositionally biased region" description="Polar residues" evidence="4">
    <location>
        <begin position="759"/>
        <end position="774"/>
    </location>
</feature>
<evidence type="ECO:0000256" key="1">
    <source>
        <dbReference type="PROSITE-ProRule" id="PRU00108"/>
    </source>
</evidence>
<feature type="region of interest" description="Disordered" evidence="4">
    <location>
        <begin position="1136"/>
        <end position="1167"/>
    </location>
</feature>
<feature type="compositionally biased region" description="Low complexity" evidence="4">
    <location>
        <begin position="881"/>
        <end position="891"/>
    </location>
</feature>
<feature type="compositionally biased region" description="Low complexity" evidence="4">
    <location>
        <begin position="1136"/>
        <end position="1159"/>
    </location>
</feature>
<feature type="domain" description="Homeobox" evidence="6">
    <location>
        <begin position="1887"/>
        <end position="1949"/>
    </location>
</feature>
<organism>
    <name type="scientific">Branchiostoma floridae</name>
    <name type="common">Florida lancelet</name>
    <name type="synonym">Amphioxus</name>
    <dbReference type="NCBI Taxonomy" id="7739"/>
    <lineage>
        <taxon>Eukaryota</taxon>
        <taxon>Metazoa</taxon>
        <taxon>Chordata</taxon>
        <taxon>Cephalochordata</taxon>
        <taxon>Leptocardii</taxon>
        <taxon>Amphioxiformes</taxon>
        <taxon>Branchiostomatidae</taxon>
        <taxon>Branchiostoma</taxon>
    </lineage>
</organism>
<reference evidence="7" key="1">
    <citation type="journal article" date="2008" name="Nature">
        <title>The amphioxus genome and the evolution of the chordate karyotype.</title>
        <authorList>
            <consortium name="US DOE Joint Genome Institute (JGI-PGF)"/>
            <person name="Putnam N.H."/>
            <person name="Butts T."/>
            <person name="Ferrier D.E.K."/>
            <person name="Furlong R.F."/>
            <person name="Hellsten U."/>
            <person name="Kawashima T."/>
            <person name="Robinson-Rechavi M."/>
            <person name="Shoguchi E."/>
            <person name="Terry A."/>
            <person name="Yu J.-K."/>
            <person name="Benito-Gutierrez E.L."/>
            <person name="Dubchak I."/>
            <person name="Garcia-Fernandez J."/>
            <person name="Gibson-Brown J.J."/>
            <person name="Grigoriev I.V."/>
            <person name="Horton A.C."/>
            <person name="de Jong P.J."/>
            <person name="Jurka J."/>
            <person name="Kapitonov V.V."/>
            <person name="Kohara Y."/>
            <person name="Kuroki Y."/>
            <person name="Lindquist E."/>
            <person name="Lucas S."/>
            <person name="Osoegawa K."/>
            <person name="Pennacchio L.A."/>
            <person name="Salamov A.A."/>
            <person name="Satou Y."/>
            <person name="Sauka-Spengler T."/>
            <person name="Schmutz J."/>
            <person name="Shin-I T."/>
            <person name="Toyoda A."/>
            <person name="Bronner-Fraser M."/>
            <person name="Fujiyama A."/>
            <person name="Holland L.Z."/>
            <person name="Holland P.W.H."/>
            <person name="Satoh N."/>
            <person name="Rokhsar D.S."/>
        </authorList>
    </citation>
    <scope>NUCLEOTIDE SEQUENCE [LARGE SCALE GENOMIC DNA]</scope>
    <source>
        <strain evidence="7">S238N-H82</strain>
        <tissue evidence="7">Testes</tissue>
    </source>
</reference>
<feature type="region of interest" description="Disordered" evidence="4">
    <location>
        <begin position="1070"/>
        <end position="1090"/>
    </location>
</feature>
<feature type="region of interest" description="Disordered" evidence="4">
    <location>
        <begin position="1466"/>
        <end position="1502"/>
    </location>
</feature>
<feature type="region of interest" description="Disordered" evidence="4">
    <location>
        <begin position="615"/>
        <end position="818"/>
    </location>
</feature>
<dbReference type="GO" id="GO:0003677">
    <property type="term" value="F:DNA binding"/>
    <property type="evidence" value="ECO:0007669"/>
    <property type="project" value="UniProtKB-UniRule"/>
</dbReference>
<feature type="compositionally biased region" description="Polar residues" evidence="4">
    <location>
        <begin position="1711"/>
        <end position="1722"/>
    </location>
</feature>
<feature type="compositionally biased region" description="Basic and acidic residues" evidence="4">
    <location>
        <begin position="1806"/>
        <end position="1829"/>
    </location>
</feature>
<keyword evidence="3" id="KW-0175">Coiled coil</keyword>
<dbReference type="InterPro" id="IPR009057">
    <property type="entry name" value="Homeodomain-like_sf"/>
</dbReference>
<dbReference type="Pfam" id="PF00046">
    <property type="entry name" value="Homeodomain"/>
    <property type="match status" value="1"/>
</dbReference>
<feature type="coiled-coil region" evidence="3">
    <location>
        <begin position="42"/>
        <end position="69"/>
    </location>
</feature>
<feature type="region of interest" description="Disordered" evidence="4">
    <location>
        <begin position="1762"/>
        <end position="1845"/>
    </location>
</feature>
<feature type="compositionally biased region" description="Polar residues" evidence="4">
    <location>
        <begin position="1580"/>
        <end position="1597"/>
    </location>
</feature>
<evidence type="ECO:0000313" key="7">
    <source>
        <dbReference type="EMBL" id="EEN57131.1"/>
    </source>
</evidence>
<feature type="chain" id="PRO_5002935561" description="Homeobox domain-containing protein" evidence="5">
    <location>
        <begin position="17"/>
        <end position="2011"/>
    </location>
</feature>
<feature type="region of interest" description="Disordered" evidence="4">
    <location>
        <begin position="1573"/>
        <end position="1648"/>
    </location>
</feature>
<keyword evidence="1 2" id="KW-0238">DNA-binding</keyword>
<feature type="compositionally biased region" description="Polar residues" evidence="4">
    <location>
        <begin position="716"/>
        <end position="746"/>
    </location>
</feature>
<evidence type="ECO:0000256" key="4">
    <source>
        <dbReference type="SAM" id="MobiDB-lite"/>
    </source>
</evidence>
<feature type="region of interest" description="Disordered" evidence="4">
    <location>
        <begin position="159"/>
        <end position="183"/>
    </location>
</feature>
<dbReference type="SMART" id="SM00389">
    <property type="entry name" value="HOX"/>
    <property type="match status" value="1"/>
</dbReference>
<feature type="region of interest" description="Disordered" evidence="4">
    <location>
        <begin position="1361"/>
        <end position="1406"/>
    </location>
</feature>
<feature type="compositionally biased region" description="Polar residues" evidence="4">
    <location>
        <begin position="782"/>
        <end position="818"/>
    </location>
</feature>
<feature type="region of interest" description="Disordered" evidence="4">
    <location>
        <begin position="876"/>
        <end position="915"/>
    </location>
</feature>
<comment type="subcellular location">
    <subcellularLocation>
        <location evidence="1 2">Nucleus</location>
    </subcellularLocation>
</comment>
<keyword evidence="1 2" id="KW-0371">Homeobox</keyword>
<feature type="compositionally biased region" description="Pro residues" evidence="4">
    <location>
        <begin position="1077"/>
        <end position="1088"/>
    </location>
</feature>
<protein>
    <recommendedName>
        <fullName evidence="6">Homeobox domain-containing protein</fullName>
    </recommendedName>
</protein>
<gene>
    <name evidence="7" type="ORF">BRAFLDRAFT_121057</name>
</gene>
<feature type="coiled-coil region" evidence="3">
    <location>
        <begin position="1101"/>
        <end position="1128"/>
    </location>
</feature>
<accession>C3YRD4</accession>
<feature type="compositionally biased region" description="Basic residues" evidence="4">
    <location>
        <begin position="669"/>
        <end position="685"/>
    </location>
</feature>
<dbReference type="SUPFAM" id="SSF46689">
    <property type="entry name" value="Homeodomain-like"/>
    <property type="match status" value="1"/>
</dbReference>
<dbReference type="PROSITE" id="PS50071">
    <property type="entry name" value="HOMEOBOX_2"/>
    <property type="match status" value="1"/>
</dbReference>
<feature type="compositionally biased region" description="Basic and acidic residues" evidence="4">
    <location>
        <begin position="1598"/>
        <end position="1608"/>
    </location>
</feature>
<sequence>MKLFVSMLLVTMVVTAMLIDDSAGHRRRRSSRRRWVDGQAAVMEVVEEARELLDDLADLQEDAKAEQMMELEDLGQEKDDLAVRHACGEAAVTVQTDRGPRLTGHGKRLRVQSCGAFAGRGGQRSHSDQQTDQNNMNHVHETMADYYRPNQNDTIQNNGMHHPDLQNNPNAVSGNFNPQPVKREPGRYTPACRFTGQVGQDIPRIAPYSSPEIHNELVVVTPPTSHIHIEQNGVGGHENSQGLVQHYSPHQLISAEHRSPPNHLSKQLPCPNSYTPWESLYTENVHQTPRHFGLKQPRSPVPHRLEGAFPSTSMRYSTNLARRSSLISSGLGSSSLSDMSRMGSSSSIASYASEDSAFYSPTIRGSEGFDLPTANVAMRQDTAWHVTANGTCGSERVAGGEMVDQHGRYPSWNAWTAKGRTQGTSIVPLYYNRNGHYCHYHNGLAALQMNTTHSAVVPNPLNQFQQQRPVASNQEGPFVHGYRHSQERPTAAYGDHTGTTITQASSTLTGLAERVNAFTPTEAEANQPPVVQQLPVISEVFTCNFGGTAVMESEQQPNIVSPYIVHFDGAGNAKGTEAPTAENKDTFQSVNASMPFKPPPSYQEALNNIIRQSTISGGDQIGPKDVIPSSQSPLQVQTPQDAQNARHQLYPSSSDTGATQNKTLTYVQRQRRKPGINLQKSRRRSKEMNSLQKRTRNKSKAPETQLEEEQEEPANTADSTPKDSPNQVHLTQDVGSEASQTQQPKQLQEPPITPDDTSEQTQDIGWQLQSTQQAAPEALKAQETQQPNQTQVHVADSTSEQVQTAMCQSESTQATPEVPQAQQRIEPQGLVTIPHSTVQQVATELSQTQQPNQPKVYLTVPDSIAERAQQFWQRSTRQQVALEAPQKQQQKQLKEPPVIPDTTPNQVPNNSCQLHSTQQVTPETLQTQQPKQAQDFTTIRDSTSEQAQSVSSQVYTKQQVAPEIPQTQQPKEPQALIIPQSTPKQTQNIWCQLHSTPLEASQTLQPKQPQVHVFIPDSVPKEVQHIWCRPHSEQTEASLTRQQNQQHAIASDSTLNKAPDAVYQLPLTQQVEEPSAPTRPQPQEPPVTMPSAMQDENVQLLQQNQKTLQELKKAVASLEATIQQLQGQQQNPAQQELCCSTTQQEPQAPSPAAQSAREPSTQRSLPLAVEDIQTRLEELTRSMTGIQSNITSKSQVQMTHNDPSCHRSPAPPTSCEKQVDFANLVEPCMRTSSPKPATTTLHYPAQNASNLIHKRTAFEQTATKQMHCSTRRSGSGQENRSTQQSTINSGLSNSNTSREVPYPIPSILPCTEYGEHVRIQDAGQAIVEDTLCERPAENNREGGDGSNDVWRSHKDQIVPNVEICHSLRSTPEIKDQRSQRKDAAWSKSQEKEGEEQNNNKESEQQQPCSLYYQRRLLEIFDGQQQSHHQEAGMYDSQENVQLAEEGPNGSIVTQQLNKMDLCSQDQESDQTHTGHGQMHKEAEIECQTELESQQENCQQTADNHEYQEQVRLPEVSLEGLTATPQDHVDQYQQEPFQEDAKKEAETQYQNDSLEEYHTDYHDADSSAYQLPAETHDDQTRIQQSGNMEQSQEQSQIQTRRDQVKREGETQFQKESSEDLHNQQQDNQRQADNHKQHLQPNEGHDGPMVTQHLDYVDQCQQEPLPEHPGQEHLKNERGIEYRNKSLEEIENHRHGNQEETDIQQCHEQLQLQESDNSKTSIQHSGHMERPFQEPCQTQTVSDHVKIDGATQCKKKLLSELEDQQKDSHQAREDTDEFQEQVQMTQECQESTMVAQLPDLEPCGTQTGEEHRNKGKTDGQQEDQYHNDEEHRRKRRRLNEDQSKCDPEEISASIRLRGFATMEKQKRASEVDGLKANHQKGVLKTTKWSIINKPWTTLSKAQHDRLEEVFQVWRNRRVEKTLIFQLSEELNLSERQVKMWFYHRKERDAKSKELLAKKAPDVFRCSTSLFDTGCPLDPLAALRTNPRQLSVEDCALVVQHLQSQLNKIMTSPK</sequence>
<feature type="compositionally biased region" description="Basic and acidic residues" evidence="4">
    <location>
        <begin position="1836"/>
        <end position="1845"/>
    </location>
</feature>
<feature type="DNA-binding region" description="Homeobox" evidence="1">
    <location>
        <begin position="1889"/>
        <end position="1950"/>
    </location>
</feature>
<evidence type="ECO:0000256" key="2">
    <source>
        <dbReference type="RuleBase" id="RU000682"/>
    </source>
</evidence>
<evidence type="ECO:0000256" key="3">
    <source>
        <dbReference type="SAM" id="Coils"/>
    </source>
</evidence>
<feature type="signal peptide" evidence="5">
    <location>
        <begin position="1"/>
        <end position="16"/>
    </location>
</feature>
<feature type="compositionally biased region" description="Polar residues" evidence="4">
    <location>
        <begin position="159"/>
        <end position="178"/>
    </location>
</feature>
<feature type="compositionally biased region" description="Basic and acidic residues" evidence="4">
    <location>
        <begin position="1762"/>
        <end position="1771"/>
    </location>
</feature>
<feature type="compositionally biased region" description="Polar residues" evidence="4">
    <location>
        <begin position="1261"/>
        <end position="1298"/>
    </location>
</feature>
<dbReference type="CDD" id="cd00086">
    <property type="entry name" value="homeodomain"/>
    <property type="match status" value="1"/>
</dbReference>
<keyword evidence="5" id="KW-0732">Signal</keyword>
<keyword evidence="1 2" id="KW-0539">Nucleus</keyword>
<feature type="compositionally biased region" description="Polar residues" evidence="4">
    <location>
        <begin position="1035"/>
        <end position="1056"/>
    </location>
</feature>
<feature type="region of interest" description="Disordered" evidence="4">
    <location>
        <begin position="1261"/>
        <end position="1300"/>
    </location>
</feature>
<dbReference type="InParanoid" id="C3YRD4"/>
<feature type="compositionally biased region" description="Polar residues" evidence="4">
    <location>
        <begin position="1489"/>
        <end position="1501"/>
    </location>
</feature>
<feature type="region of interest" description="Disordered" evidence="4">
    <location>
        <begin position="1034"/>
        <end position="1057"/>
    </location>
</feature>
<feature type="compositionally biased region" description="Polar residues" evidence="4">
    <location>
        <begin position="628"/>
        <end position="668"/>
    </location>
</feature>
<feature type="compositionally biased region" description="Polar residues" evidence="4">
    <location>
        <begin position="1778"/>
        <end position="1792"/>
    </location>
</feature>